<dbReference type="GO" id="GO:0003785">
    <property type="term" value="F:actin monomer binding"/>
    <property type="evidence" value="ECO:0007669"/>
    <property type="project" value="InterPro"/>
</dbReference>
<dbReference type="GO" id="GO:0030041">
    <property type="term" value="P:actin filament polymerization"/>
    <property type="evidence" value="ECO:0007669"/>
    <property type="project" value="TreeGrafter"/>
</dbReference>
<feature type="compositionally biased region" description="Polar residues" evidence="2">
    <location>
        <begin position="244"/>
        <end position="264"/>
    </location>
</feature>
<evidence type="ECO:0000256" key="2">
    <source>
        <dbReference type="SAM" id="MobiDB-lite"/>
    </source>
</evidence>
<dbReference type="GO" id="GO:0048471">
    <property type="term" value="C:perinuclear region of cytoplasm"/>
    <property type="evidence" value="ECO:0007669"/>
    <property type="project" value="TreeGrafter"/>
</dbReference>
<dbReference type="PANTHER" id="PTHR47008">
    <property type="entry name" value="PROTEIN CORDON-BLEU"/>
    <property type="match status" value="1"/>
</dbReference>
<dbReference type="AlphaFoldDB" id="A0AA40HPZ2"/>
<dbReference type="GO" id="GO:0001726">
    <property type="term" value="C:ruffle"/>
    <property type="evidence" value="ECO:0007669"/>
    <property type="project" value="TreeGrafter"/>
</dbReference>
<name>A0AA40HPZ2_CNENI</name>
<dbReference type="InterPro" id="IPR019025">
    <property type="entry name" value="Cordon-bleu_ubiquitin_domain"/>
</dbReference>
<comment type="caution">
    <text evidence="4">The sequence shown here is derived from an EMBL/GenBank/DDBJ whole genome shotgun (WGS) entry which is preliminary data.</text>
</comment>
<dbReference type="GO" id="GO:0043025">
    <property type="term" value="C:neuronal cell body"/>
    <property type="evidence" value="ECO:0007669"/>
    <property type="project" value="TreeGrafter"/>
</dbReference>
<organism evidence="4 5">
    <name type="scientific">Cnephaeus nilssonii</name>
    <name type="common">Northern bat</name>
    <name type="synonym">Eptesicus nilssonii</name>
    <dbReference type="NCBI Taxonomy" id="3371016"/>
    <lineage>
        <taxon>Eukaryota</taxon>
        <taxon>Metazoa</taxon>
        <taxon>Chordata</taxon>
        <taxon>Craniata</taxon>
        <taxon>Vertebrata</taxon>
        <taxon>Euteleostomi</taxon>
        <taxon>Mammalia</taxon>
        <taxon>Eutheria</taxon>
        <taxon>Laurasiatheria</taxon>
        <taxon>Chiroptera</taxon>
        <taxon>Yangochiroptera</taxon>
        <taxon>Vespertilionidae</taxon>
        <taxon>Cnephaeus</taxon>
    </lineage>
</organism>
<feature type="compositionally biased region" description="Basic and acidic residues" evidence="2">
    <location>
        <begin position="303"/>
        <end position="320"/>
    </location>
</feature>
<dbReference type="InterPro" id="IPR029071">
    <property type="entry name" value="Ubiquitin-like_domsf"/>
</dbReference>
<feature type="compositionally biased region" description="Pro residues" evidence="2">
    <location>
        <begin position="288"/>
        <end position="297"/>
    </location>
</feature>
<dbReference type="GO" id="GO:1990357">
    <property type="term" value="C:terminal web"/>
    <property type="evidence" value="ECO:0007669"/>
    <property type="project" value="TreeGrafter"/>
</dbReference>
<dbReference type="SUPFAM" id="SSF54236">
    <property type="entry name" value="Ubiquitin-like"/>
    <property type="match status" value="1"/>
</dbReference>
<evidence type="ECO:0000256" key="1">
    <source>
        <dbReference type="ARBA" id="ARBA00022553"/>
    </source>
</evidence>
<feature type="region of interest" description="Disordered" evidence="2">
    <location>
        <begin position="243"/>
        <end position="264"/>
    </location>
</feature>
<dbReference type="GO" id="GO:0051639">
    <property type="term" value="P:actin filament network formation"/>
    <property type="evidence" value="ECO:0007669"/>
    <property type="project" value="TreeGrafter"/>
</dbReference>
<dbReference type="GO" id="GO:0044294">
    <property type="term" value="C:dendritic growth cone"/>
    <property type="evidence" value="ECO:0007669"/>
    <property type="project" value="TreeGrafter"/>
</dbReference>
<dbReference type="InterPro" id="IPR039895">
    <property type="entry name" value="COBL-like"/>
</dbReference>
<feature type="region of interest" description="Disordered" evidence="2">
    <location>
        <begin position="277"/>
        <end position="320"/>
    </location>
</feature>
<dbReference type="Pfam" id="PF09469">
    <property type="entry name" value="Cobl"/>
    <property type="match status" value="1"/>
</dbReference>
<evidence type="ECO:0000313" key="5">
    <source>
        <dbReference type="Proteomes" id="UP001177744"/>
    </source>
</evidence>
<dbReference type="GO" id="GO:0005886">
    <property type="term" value="C:plasma membrane"/>
    <property type="evidence" value="ECO:0007669"/>
    <property type="project" value="TreeGrafter"/>
</dbReference>
<accession>A0AA40HPZ2</accession>
<feature type="compositionally biased region" description="Pro residues" evidence="2">
    <location>
        <begin position="1"/>
        <end position="10"/>
    </location>
</feature>
<keyword evidence="5" id="KW-1185">Reference proteome</keyword>
<keyword evidence="1" id="KW-0597">Phosphoprotein</keyword>
<feature type="domain" description="Cordon-bleu ubiquitin-like" evidence="3">
    <location>
        <begin position="128"/>
        <end position="219"/>
    </location>
</feature>
<reference evidence="4" key="1">
    <citation type="submission" date="2023-06" db="EMBL/GenBank/DDBJ databases">
        <title>Reference genome for the Northern bat (Eptesicus nilssonii), a most northern bat species.</title>
        <authorList>
            <person name="Laine V.N."/>
            <person name="Pulliainen A.T."/>
            <person name="Lilley T.M."/>
        </authorList>
    </citation>
    <scope>NUCLEOTIDE SEQUENCE</scope>
    <source>
        <strain evidence="4">BLF_Eptnil</strain>
        <tissue evidence="4">Kidney</tissue>
    </source>
</reference>
<sequence>MKARAPPPPGKAATPTGPRAPSPHRGASPGRQQSLLHVKENLRDRAVDLTVVLPSGLERRSVVSGSHAMMDLLVELCLQNHLNPSHHTLELWSPETQQPLSFKPNTFIGSLNVHTVFLKEKVPDEKAKPGPPKVPEKSVRLVVNYLRTQKAVVRVSPEAPLHSLLPVICAKCDVSPEHVVLLRDNVAGEALELSKSLGELGIRELYAWDNKREAFRASSLGGEETDKEKKKFLGFFKVNKRSNGKQGSLTTPNSPSVNSRSITLGPSLSLSNISGVSVKSDMKKRRAPPPPALPGAGPPAQDKASEKRGREGERDRNIHAERESWIGCLLHAPHWGSIPQPRPVP</sequence>
<dbReference type="PANTHER" id="PTHR47008:SF1">
    <property type="entry name" value="PROTEIN CORDON-BLEU"/>
    <property type="match status" value="1"/>
</dbReference>
<evidence type="ECO:0000313" key="4">
    <source>
        <dbReference type="EMBL" id="KAK1334746.1"/>
    </source>
</evidence>
<dbReference type="Proteomes" id="UP001177744">
    <property type="component" value="Unassembled WGS sequence"/>
</dbReference>
<evidence type="ECO:0000259" key="3">
    <source>
        <dbReference type="Pfam" id="PF09469"/>
    </source>
</evidence>
<proteinExistence type="predicted"/>
<dbReference type="EMBL" id="JAULJE010000014">
    <property type="protein sequence ID" value="KAK1334746.1"/>
    <property type="molecule type" value="Genomic_DNA"/>
</dbReference>
<dbReference type="GO" id="GO:0044295">
    <property type="term" value="C:axonal growth cone"/>
    <property type="evidence" value="ECO:0007669"/>
    <property type="project" value="TreeGrafter"/>
</dbReference>
<dbReference type="FunFam" id="3.10.20.90:FF:000065">
    <property type="entry name" value="Cordon-bleu WH2 repeat protein"/>
    <property type="match status" value="1"/>
</dbReference>
<gene>
    <name evidence="4" type="ORF">QTO34_004312</name>
</gene>
<protein>
    <recommendedName>
        <fullName evidence="3">Cordon-bleu ubiquitin-like domain-containing protein</fullName>
    </recommendedName>
</protein>
<feature type="region of interest" description="Disordered" evidence="2">
    <location>
        <begin position="1"/>
        <end position="31"/>
    </location>
</feature>
<dbReference type="GO" id="GO:0005884">
    <property type="term" value="C:actin filament"/>
    <property type="evidence" value="ECO:0007669"/>
    <property type="project" value="TreeGrafter"/>
</dbReference>
<dbReference type="Gene3D" id="3.10.20.90">
    <property type="entry name" value="Phosphatidylinositol 3-kinase Catalytic Subunit, Chain A, domain 1"/>
    <property type="match status" value="1"/>
</dbReference>